<gene>
    <name evidence="2" type="ORF">Fcan01_11367</name>
</gene>
<dbReference type="Proteomes" id="UP000198287">
    <property type="component" value="Unassembled WGS sequence"/>
</dbReference>
<evidence type="ECO:0000256" key="1">
    <source>
        <dbReference type="SAM" id="MobiDB-lite"/>
    </source>
</evidence>
<feature type="compositionally biased region" description="Basic residues" evidence="1">
    <location>
        <begin position="1"/>
        <end position="15"/>
    </location>
</feature>
<sequence length="145" mass="16446">MKIRRGAARRRRRPYARLTPPPAPTLCEINAAAAENLSASTSDLAGFRVAQVFQNLNNALMRKPLNNLFVLLCIVCQSKSYLASVKFFENMKSLRSRNPWFKKFLTSCPPLKVGMGDGKFFDGLSAFVIWQFCVDRLINLLLMEK</sequence>
<proteinExistence type="predicted"/>
<evidence type="ECO:0000313" key="2">
    <source>
        <dbReference type="EMBL" id="OXA54630.1"/>
    </source>
</evidence>
<dbReference type="AlphaFoldDB" id="A0A226EB40"/>
<feature type="region of interest" description="Disordered" evidence="1">
    <location>
        <begin position="1"/>
        <end position="21"/>
    </location>
</feature>
<protein>
    <submittedName>
        <fullName evidence="2">Uncharacterized protein</fullName>
    </submittedName>
</protein>
<organism evidence="2 3">
    <name type="scientific">Folsomia candida</name>
    <name type="common">Springtail</name>
    <dbReference type="NCBI Taxonomy" id="158441"/>
    <lineage>
        <taxon>Eukaryota</taxon>
        <taxon>Metazoa</taxon>
        <taxon>Ecdysozoa</taxon>
        <taxon>Arthropoda</taxon>
        <taxon>Hexapoda</taxon>
        <taxon>Collembola</taxon>
        <taxon>Entomobryomorpha</taxon>
        <taxon>Isotomoidea</taxon>
        <taxon>Isotomidae</taxon>
        <taxon>Proisotominae</taxon>
        <taxon>Folsomia</taxon>
    </lineage>
</organism>
<dbReference type="EMBL" id="LNIX01000005">
    <property type="protein sequence ID" value="OXA54630.1"/>
    <property type="molecule type" value="Genomic_DNA"/>
</dbReference>
<keyword evidence="3" id="KW-1185">Reference proteome</keyword>
<reference evidence="2 3" key="1">
    <citation type="submission" date="2015-12" db="EMBL/GenBank/DDBJ databases">
        <title>The genome of Folsomia candida.</title>
        <authorList>
            <person name="Faddeeva A."/>
            <person name="Derks M.F."/>
            <person name="Anvar Y."/>
            <person name="Smit S."/>
            <person name="Van Straalen N."/>
            <person name="Roelofs D."/>
        </authorList>
    </citation>
    <scope>NUCLEOTIDE SEQUENCE [LARGE SCALE GENOMIC DNA]</scope>
    <source>
        <strain evidence="2 3">VU population</strain>
        <tissue evidence="2">Whole body</tissue>
    </source>
</reference>
<name>A0A226EB40_FOLCA</name>
<evidence type="ECO:0000313" key="3">
    <source>
        <dbReference type="Proteomes" id="UP000198287"/>
    </source>
</evidence>
<accession>A0A226EB40</accession>
<comment type="caution">
    <text evidence="2">The sequence shown here is derived from an EMBL/GenBank/DDBJ whole genome shotgun (WGS) entry which is preliminary data.</text>
</comment>